<dbReference type="Proteomes" id="UP000683360">
    <property type="component" value="Unassembled WGS sequence"/>
</dbReference>
<reference evidence="2" key="1">
    <citation type="submission" date="2021-03" db="EMBL/GenBank/DDBJ databases">
        <authorList>
            <person name="Bekaert M."/>
        </authorList>
    </citation>
    <scope>NUCLEOTIDE SEQUENCE</scope>
</reference>
<dbReference type="EMBL" id="CAJPWZ010000184">
    <property type="protein sequence ID" value="CAG2187768.1"/>
    <property type="molecule type" value="Genomic_DNA"/>
</dbReference>
<evidence type="ECO:0000313" key="2">
    <source>
        <dbReference type="EMBL" id="CAG2187768.1"/>
    </source>
</evidence>
<sequence length="395" mass="45110">MEISISEFLLQLGPEFLKYEEIFLENEFRDSSALRAMDIESDLDLIFCEPPLPLGRKRKIQMAIRNLKAATAIYPESFDQPSSSTLSSKVATDSDHHNNGMEKIRQKILCEIKEKEIVDPDPIGPYKITRCGNCHLRGHKADGNRGNKPCSLSPCKDWRDCGQKDKHPDFKKESKQIDRDIKTVDKDMDELKTELARISSFEEKTTTSFISVIKERLRAIDKLKYLNTNILMRDVIALKDYYKSDIPCHPHSQDKDEFFRILTSKICKSTAKYQLPKVSPFHEDISDTDELPPLALNKSAKKLKPSATITSSPPLGSQNPYLFSPFTSNQQMVPPANMSNSTTNSQQSQYPYGFYPGYYGFNPYYYSYAYQQQMNVQPPLPLDPPPQNPPLPDSE</sequence>
<protein>
    <submittedName>
        <fullName evidence="2">Uncharacterized protein</fullName>
    </submittedName>
</protein>
<evidence type="ECO:0000256" key="1">
    <source>
        <dbReference type="SAM" id="MobiDB-lite"/>
    </source>
</evidence>
<organism evidence="2 3">
    <name type="scientific">Mytilus edulis</name>
    <name type="common">Blue mussel</name>
    <dbReference type="NCBI Taxonomy" id="6550"/>
    <lineage>
        <taxon>Eukaryota</taxon>
        <taxon>Metazoa</taxon>
        <taxon>Spiralia</taxon>
        <taxon>Lophotrochozoa</taxon>
        <taxon>Mollusca</taxon>
        <taxon>Bivalvia</taxon>
        <taxon>Autobranchia</taxon>
        <taxon>Pteriomorphia</taxon>
        <taxon>Mytilida</taxon>
        <taxon>Mytiloidea</taxon>
        <taxon>Mytilidae</taxon>
        <taxon>Mytilinae</taxon>
        <taxon>Mytilus</taxon>
    </lineage>
</organism>
<feature type="compositionally biased region" description="Polar residues" evidence="1">
    <location>
        <begin position="79"/>
        <end position="91"/>
    </location>
</feature>
<dbReference type="AlphaFoldDB" id="A0A8S3Q111"/>
<gene>
    <name evidence="2" type="ORF">MEDL_3218</name>
</gene>
<name>A0A8S3Q111_MYTED</name>
<keyword evidence="3" id="KW-1185">Reference proteome</keyword>
<comment type="caution">
    <text evidence="2">The sequence shown here is derived from an EMBL/GenBank/DDBJ whole genome shotgun (WGS) entry which is preliminary data.</text>
</comment>
<feature type="region of interest" description="Disordered" evidence="1">
    <location>
        <begin position="78"/>
        <end position="97"/>
    </location>
</feature>
<feature type="region of interest" description="Disordered" evidence="1">
    <location>
        <begin position="376"/>
        <end position="395"/>
    </location>
</feature>
<evidence type="ECO:0000313" key="3">
    <source>
        <dbReference type="Proteomes" id="UP000683360"/>
    </source>
</evidence>
<feature type="compositionally biased region" description="Pro residues" evidence="1">
    <location>
        <begin position="378"/>
        <end position="395"/>
    </location>
</feature>
<proteinExistence type="predicted"/>
<dbReference type="OrthoDB" id="6099736at2759"/>
<accession>A0A8S3Q111</accession>